<proteinExistence type="predicted"/>
<accession>A0A1E1M6D1</accession>
<gene>
    <name evidence="1" type="ORF">RSE6_04851</name>
</gene>
<keyword evidence="2" id="KW-1185">Reference proteome</keyword>
<organism evidence="1 2">
    <name type="scientific">Rhynchosporium secalis</name>
    <name type="common">Barley scald fungus</name>
    <dbReference type="NCBI Taxonomy" id="38038"/>
    <lineage>
        <taxon>Eukaryota</taxon>
        <taxon>Fungi</taxon>
        <taxon>Dikarya</taxon>
        <taxon>Ascomycota</taxon>
        <taxon>Pezizomycotina</taxon>
        <taxon>Leotiomycetes</taxon>
        <taxon>Helotiales</taxon>
        <taxon>Ploettnerulaceae</taxon>
        <taxon>Rhynchosporium</taxon>
    </lineage>
</organism>
<evidence type="ECO:0000313" key="1">
    <source>
        <dbReference type="EMBL" id="CZT44652.1"/>
    </source>
</evidence>
<dbReference type="InterPro" id="IPR036291">
    <property type="entry name" value="NAD(P)-bd_dom_sf"/>
</dbReference>
<dbReference type="Gene3D" id="3.40.50.720">
    <property type="entry name" value="NAD(P)-binding Rossmann-like Domain"/>
    <property type="match status" value="1"/>
</dbReference>
<dbReference type="Proteomes" id="UP000177625">
    <property type="component" value="Unassembled WGS sequence"/>
</dbReference>
<dbReference type="SUPFAM" id="SSF51735">
    <property type="entry name" value="NAD(P)-binding Rossmann-fold domains"/>
    <property type="match status" value="1"/>
</dbReference>
<dbReference type="EMBL" id="FJVC01000183">
    <property type="protein sequence ID" value="CZT44652.1"/>
    <property type="molecule type" value="Genomic_DNA"/>
</dbReference>
<sequence>MTSSPPVHRSTKTVYHDQYPSINVTRDSFSQEGKVILVPGASQGLGRKAFAGSFAKEGARPIIIIARNAAELEENN</sequence>
<name>A0A1E1M6D1_RHYSE</name>
<dbReference type="AlphaFoldDB" id="A0A1E1M6D1"/>
<reference evidence="2" key="1">
    <citation type="submission" date="2016-03" db="EMBL/GenBank/DDBJ databases">
        <authorList>
            <person name="Guldener U."/>
        </authorList>
    </citation>
    <scope>NUCLEOTIDE SEQUENCE [LARGE SCALE GENOMIC DNA]</scope>
</reference>
<protein>
    <submittedName>
        <fullName evidence="1">Uncharacterized protein</fullName>
    </submittedName>
</protein>
<evidence type="ECO:0000313" key="2">
    <source>
        <dbReference type="Proteomes" id="UP000177625"/>
    </source>
</evidence>